<accession>A7RG66</accession>
<sequence>MSVYGGGIGVQRPGPGMPRQFSQTMPPNYQGNPQYQAMAQARYRPPFSNPPVMNQGGNQWSQASPMGASPYGAPRVPPQRFLTQPGDIRVPKPPKPPEKPLMPYMRYSRKVWDQVKNQNPDFKLWDIGKIIGQMWRDLDDAEKQEYMEEYEIEKQEYNEAVKLYHSSPAYQDWITAKGRAQAAIQAQQSMERTMMSSMSFGGKMDEPRFSIQQADEEEDEDETYSVKHVAAARFQRNHKLMAEVFSETVVPDVRTVVTKTRLGVLKRQVQSLISHQKKLEGELQQIEEKFKSKKQRFLDESEKFDESLRKLCDPPDADEDEDESREPPSDDKLHQSSKESNEGPVSSADSSAIKDPNKEAE</sequence>
<dbReference type="AlphaFoldDB" id="A7RG66"/>
<evidence type="ECO:0000313" key="5">
    <source>
        <dbReference type="EMBL" id="EDO49477.1"/>
    </source>
</evidence>
<dbReference type="HOGENOM" id="CLU_021772_0_2_1"/>
<feature type="region of interest" description="Disordered" evidence="3">
    <location>
        <begin position="301"/>
        <end position="361"/>
    </location>
</feature>
<dbReference type="STRING" id="45351.A7RG66"/>
<keyword evidence="2" id="KW-0175">Coiled coil</keyword>
<dbReference type="Gene3D" id="1.10.30.10">
    <property type="entry name" value="High mobility group box domain"/>
    <property type="match status" value="1"/>
</dbReference>
<dbReference type="GO" id="GO:0045892">
    <property type="term" value="P:negative regulation of DNA-templated transcription"/>
    <property type="evidence" value="ECO:0000318"/>
    <property type="project" value="GO_Central"/>
</dbReference>
<feature type="compositionally biased region" description="Basic and acidic residues" evidence="3">
    <location>
        <begin position="325"/>
        <end position="341"/>
    </location>
</feature>
<evidence type="ECO:0000259" key="4">
    <source>
        <dbReference type="PROSITE" id="PS50118"/>
    </source>
</evidence>
<dbReference type="PhylomeDB" id="A7RG66"/>
<dbReference type="FunFam" id="1.10.30.10:FF:000048">
    <property type="entry name" value="Putative SWI/SNF-related matrix-associated actin-dependent regulator chromatin subfamily E member"/>
    <property type="match status" value="1"/>
</dbReference>
<organism evidence="5 6">
    <name type="scientific">Nematostella vectensis</name>
    <name type="common">Starlet sea anemone</name>
    <dbReference type="NCBI Taxonomy" id="45351"/>
    <lineage>
        <taxon>Eukaryota</taxon>
        <taxon>Metazoa</taxon>
        <taxon>Cnidaria</taxon>
        <taxon>Anthozoa</taxon>
        <taxon>Hexacorallia</taxon>
        <taxon>Actiniaria</taxon>
        <taxon>Edwardsiidae</taxon>
        <taxon>Nematostella</taxon>
    </lineage>
</organism>
<dbReference type="KEGG" id="nve:5521756"/>
<dbReference type="PROSITE" id="PS50118">
    <property type="entry name" value="HMG_BOX_2"/>
    <property type="match status" value="1"/>
</dbReference>
<dbReference type="CDD" id="cd21983">
    <property type="entry name" value="HMG-box_SMARCE1"/>
    <property type="match status" value="1"/>
</dbReference>
<keyword evidence="6" id="KW-1185">Reference proteome</keyword>
<dbReference type="GO" id="GO:0016922">
    <property type="term" value="F:nuclear receptor binding"/>
    <property type="evidence" value="ECO:0000318"/>
    <property type="project" value="GO_Central"/>
</dbReference>
<feature type="compositionally biased region" description="Polar residues" evidence="3">
    <location>
        <begin position="20"/>
        <end position="37"/>
    </location>
</feature>
<feature type="DNA-binding region" description="HMG box" evidence="1">
    <location>
        <begin position="97"/>
        <end position="165"/>
    </location>
</feature>
<dbReference type="EMBL" id="DS469509">
    <property type="protein sequence ID" value="EDO49477.1"/>
    <property type="molecule type" value="Genomic_DNA"/>
</dbReference>
<keyword evidence="1" id="KW-0539">Nucleus</keyword>
<dbReference type="PANTHER" id="PTHR46232">
    <property type="entry name" value="SMARCE1 REGULATOR OF CHROMATIN"/>
    <property type="match status" value="1"/>
</dbReference>
<dbReference type="Pfam" id="PF00505">
    <property type="entry name" value="HMG_box"/>
    <property type="match status" value="1"/>
</dbReference>
<reference evidence="5 6" key="1">
    <citation type="journal article" date="2007" name="Science">
        <title>Sea anemone genome reveals ancestral eumetazoan gene repertoire and genomic organization.</title>
        <authorList>
            <person name="Putnam N.H."/>
            <person name="Srivastava M."/>
            <person name="Hellsten U."/>
            <person name="Dirks B."/>
            <person name="Chapman J."/>
            <person name="Salamov A."/>
            <person name="Terry A."/>
            <person name="Shapiro H."/>
            <person name="Lindquist E."/>
            <person name="Kapitonov V.V."/>
            <person name="Jurka J."/>
            <person name="Genikhovich G."/>
            <person name="Grigoriev I.V."/>
            <person name="Lucas S.M."/>
            <person name="Steele R.E."/>
            <person name="Finnerty J.R."/>
            <person name="Technau U."/>
            <person name="Martindale M.Q."/>
            <person name="Rokhsar D.S."/>
        </authorList>
    </citation>
    <scope>NUCLEOTIDE SEQUENCE [LARGE SCALE GENOMIC DNA]</scope>
    <source>
        <strain evidence="6">CH2 X CH6</strain>
    </source>
</reference>
<feature type="region of interest" description="Disordered" evidence="3">
    <location>
        <begin position="1"/>
        <end position="102"/>
    </location>
</feature>
<feature type="compositionally biased region" description="Basic and acidic residues" evidence="3">
    <location>
        <begin position="301"/>
        <end position="313"/>
    </location>
</feature>
<keyword evidence="1" id="KW-0238">DNA-binding</keyword>
<feature type="compositionally biased region" description="Polar residues" evidence="3">
    <location>
        <begin position="51"/>
        <end position="64"/>
    </location>
</feature>
<dbReference type="PANTHER" id="PTHR46232:SF1">
    <property type="entry name" value="SWI_SNF-RELATED MATRIX-ASSOCIATED ACTIN-DEPENDENT REGULATOR OF CHROMATIN SUBFAMILY E MEMBER 1"/>
    <property type="match status" value="1"/>
</dbReference>
<dbReference type="GO" id="GO:0016514">
    <property type="term" value="C:SWI/SNF complex"/>
    <property type="evidence" value="ECO:0000318"/>
    <property type="project" value="GO_Central"/>
</dbReference>
<evidence type="ECO:0000256" key="3">
    <source>
        <dbReference type="SAM" id="MobiDB-lite"/>
    </source>
</evidence>
<evidence type="ECO:0000256" key="1">
    <source>
        <dbReference type="PROSITE-ProRule" id="PRU00267"/>
    </source>
</evidence>
<dbReference type="SMART" id="SM00398">
    <property type="entry name" value="HMG"/>
    <property type="match status" value="1"/>
</dbReference>
<dbReference type="eggNOG" id="KOG4715">
    <property type="taxonomic scope" value="Eukaryota"/>
</dbReference>
<dbReference type="InterPro" id="IPR036910">
    <property type="entry name" value="HMG_box_dom_sf"/>
</dbReference>
<name>A7RG66_NEMVE</name>
<dbReference type="InParanoid" id="A7RG66"/>
<proteinExistence type="predicted"/>
<feature type="coiled-coil region" evidence="2">
    <location>
        <begin position="269"/>
        <end position="296"/>
    </location>
</feature>
<feature type="domain" description="HMG box" evidence="4">
    <location>
        <begin position="97"/>
        <end position="165"/>
    </location>
</feature>
<feature type="compositionally biased region" description="Acidic residues" evidence="3">
    <location>
        <begin position="315"/>
        <end position="324"/>
    </location>
</feature>
<gene>
    <name evidence="5" type="ORF">NEMVEDRAFT_v1g177453</name>
</gene>
<dbReference type="GO" id="GO:0003677">
    <property type="term" value="F:DNA binding"/>
    <property type="evidence" value="ECO:0007669"/>
    <property type="project" value="UniProtKB-UniRule"/>
</dbReference>
<evidence type="ECO:0000313" key="6">
    <source>
        <dbReference type="Proteomes" id="UP000001593"/>
    </source>
</evidence>
<dbReference type="Proteomes" id="UP000001593">
    <property type="component" value="Unassembled WGS sequence"/>
</dbReference>
<protein>
    <recommendedName>
        <fullName evidence="4">HMG box domain-containing protein</fullName>
    </recommendedName>
</protein>
<evidence type="ECO:0000256" key="2">
    <source>
        <dbReference type="SAM" id="Coils"/>
    </source>
</evidence>
<dbReference type="SUPFAM" id="SSF47095">
    <property type="entry name" value="HMG-box"/>
    <property type="match status" value="1"/>
</dbReference>
<dbReference type="InterPro" id="IPR009071">
    <property type="entry name" value="HMG_box_dom"/>
</dbReference>